<keyword evidence="1" id="KW-1133">Transmembrane helix</keyword>
<feature type="transmembrane region" description="Helical" evidence="1">
    <location>
        <begin position="65"/>
        <end position="86"/>
    </location>
</feature>
<gene>
    <name evidence="3" type="primary">LOC101852972</name>
</gene>
<feature type="transmembrane region" description="Helical" evidence="1">
    <location>
        <begin position="139"/>
        <end position="162"/>
    </location>
</feature>
<sequence length="514" mass="57151">MLWITKRGYAPYSKVSNKKGKSGGTKGEVYTFFDLSTRCRRCFPVQSSSKIKILKTRKSKNFSQLRHYILTLPDLCAESFTRILFVRPSFKMSDIDWEAVNDSKKAFLIIFLIGITLANCGLSLCIIRKWNALPKLQRGLLGTFVVADFLLALVCLVIETMIAFDDQFKKDICLLFVFVRSYMFQFMPFGYCTGLILLAIEILTRKRIYSCSESTVTVLSLLFAFVPWALSSLIVFPISFAGVHYEVFCHAIEMPLSRRKALNSITNLLLPFLALLFSAVTLLVLRSNSNNRSLLTGGGIPQTLPRQGGELISLQHAVTNNVRAEKGQTTRKINNGYDKKGIPETTPETFQENHMTVDIPSTNVAGAYLVRHSAPTNSHTIPNSPGFSSPCGPPATVPHDPSLLTHGPPTASLYSVHSAAPVCVTSSNVSHLSHTPPQGNVDTNLTKEALFLFMVSLACFVFIIPSGIFALVFFEKGQYFLDEVVFHSLDLGTLWWFLLKDIVCAVIWMVGMSI</sequence>
<keyword evidence="1" id="KW-0812">Transmembrane</keyword>
<protein>
    <submittedName>
        <fullName evidence="3">Uncharacterized protein LOC101852972 isoform X1</fullName>
    </submittedName>
</protein>
<feature type="transmembrane region" description="Helical" evidence="1">
    <location>
        <begin position="106"/>
        <end position="127"/>
    </location>
</feature>
<feature type="transmembrane region" description="Helical" evidence="1">
    <location>
        <begin position="450"/>
        <end position="474"/>
    </location>
</feature>
<dbReference type="GeneID" id="101852972"/>
<accession>A0ABM0JBY1</accession>
<dbReference type="RefSeq" id="XP_005090137.1">
    <property type="nucleotide sequence ID" value="XM_005090080.3"/>
</dbReference>
<evidence type="ECO:0000313" key="2">
    <source>
        <dbReference type="Proteomes" id="UP000694888"/>
    </source>
</evidence>
<proteinExistence type="predicted"/>
<evidence type="ECO:0000256" key="1">
    <source>
        <dbReference type="SAM" id="Phobius"/>
    </source>
</evidence>
<evidence type="ECO:0000313" key="3">
    <source>
        <dbReference type="RefSeq" id="XP_005090137.1"/>
    </source>
</evidence>
<feature type="transmembrane region" description="Helical" evidence="1">
    <location>
        <begin position="216"/>
        <end position="245"/>
    </location>
</feature>
<organism evidence="2 3">
    <name type="scientific">Aplysia californica</name>
    <name type="common">California sea hare</name>
    <dbReference type="NCBI Taxonomy" id="6500"/>
    <lineage>
        <taxon>Eukaryota</taxon>
        <taxon>Metazoa</taxon>
        <taxon>Spiralia</taxon>
        <taxon>Lophotrochozoa</taxon>
        <taxon>Mollusca</taxon>
        <taxon>Gastropoda</taxon>
        <taxon>Heterobranchia</taxon>
        <taxon>Euthyneura</taxon>
        <taxon>Tectipleura</taxon>
        <taxon>Aplysiida</taxon>
        <taxon>Aplysioidea</taxon>
        <taxon>Aplysiidae</taxon>
        <taxon>Aplysia</taxon>
    </lineage>
</organism>
<feature type="transmembrane region" description="Helical" evidence="1">
    <location>
        <begin position="494"/>
        <end position="511"/>
    </location>
</feature>
<keyword evidence="2" id="KW-1185">Reference proteome</keyword>
<reference evidence="3" key="1">
    <citation type="submission" date="2025-08" db="UniProtKB">
        <authorList>
            <consortium name="RefSeq"/>
        </authorList>
    </citation>
    <scope>IDENTIFICATION</scope>
</reference>
<keyword evidence="1" id="KW-0472">Membrane</keyword>
<dbReference type="Proteomes" id="UP000694888">
    <property type="component" value="Unplaced"/>
</dbReference>
<feature type="transmembrane region" description="Helical" evidence="1">
    <location>
        <begin position="265"/>
        <end position="285"/>
    </location>
</feature>
<dbReference type="SUPFAM" id="SSF81321">
    <property type="entry name" value="Family A G protein-coupled receptor-like"/>
    <property type="match status" value="1"/>
</dbReference>
<name>A0ABM0JBY1_APLCA</name>
<feature type="transmembrane region" description="Helical" evidence="1">
    <location>
        <begin position="182"/>
        <end position="204"/>
    </location>
</feature>